<dbReference type="Gene3D" id="3.20.20.140">
    <property type="entry name" value="Metal-dependent hydrolases"/>
    <property type="match status" value="1"/>
</dbReference>
<dbReference type="SUPFAM" id="SSF51556">
    <property type="entry name" value="Metallo-dependent hydrolases"/>
    <property type="match status" value="1"/>
</dbReference>
<evidence type="ECO:0000313" key="4">
    <source>
        <dbReference type="Proteomes" id="UP000005566"/>
    </source>
</evidence>
<evidence type="ECO:0000259" key="2">
    <source>
        <dbReference type="Pfam" id="PF12890"/>
    </source>
</evidence>
<gene>
    <name evidence="3" type="ORF">HJ01_02597</name>
</gene>
<keyword evidence="3" id="KW-0378">Hydrolase</keyword>
<dbReference type="InterPro" id="IPR004722">
    <property type="entry name" value="DHOase"/>
</dbReference>
<reference evidence="3 4" key="1">
    <citation type="journal article" date="2014" name="Acta Crystallogr. D">
        <title>Structure-based characterization and antifreeze properties of a hyperactive ice-binding protein from the Antarctic bacterium Flavobacterium frigoris PS1.</title>
        <authorList>
            <person name="Do H."/>
            <person name="Kim S.J."/>
            <person name="Kim H.J."/>
            <person name="Lee J.H."/>
        </authorList>
    </citation>
    <scope>NUCLEOTIDE SEQUENCE [LARGE SCALE GENOMIC DNA]</scope>
    <source>
        <strain evidence="3 4">PS1</strain>
    </source>
</reference>
<dbReference type="PANTHER" id="PTHR43668">
    <property type="entry name" value="ALLANTOINASE"/>
    <property type="match status" value="1"/>
</dbReference>
<dbReference type="InterPro" id="IPR011059">
    <property type="entry name" value="Metal-dep_hydrolase_composite"/>
</dbReference>
<feature type="domain" description="Dihydroorotase catalytic" evidence="2">
    <location>
        <begin position="57"/>
        <end position="236"/>
    </location>
</feature>
<dbReference type="PANTHER" id="PTHR43668:SF2">
    <property type="entry name" value="ALLANTOINASE"/>
    <property type="match status" value="1"/>
</dbReference>
<name>H7FTS5_FLAFP</name>
<proteinExistence type="predicted"/>
<dbReference type="OrthoDB" id="9765462at2"/>
<dbReference type="GO" id="GO:0004038">
    <property type="term" value="F:allantoinase activity"/>
    <property type="evidence" value="ECO:0007669"/>
    <property type="project" value="TreeGrafter"/>
</dbReference>
<dbReference type="Pfam" id="PF12890">
    <property type="entry name" value="DHOase"/>
    <property type="match status" value="1"/>
</dbReference>
<dbReference type="EC" id="3.5.2.3" evidence="3"/>
<evidence type="ECO:0000313" key="3">
    <source>
        <dbReference type="EMBL" id="EIA08066.1"/>
    </source>
</evidence>
<dbReference type="InterPro" id="IPR050138">
    <property type="entry name" value="DHOase/Allantoinase_Hydrolase"/>
</dbReference>
<keyword evidence="1" id="KW-0665">Pyrimidine biosynthesis</keyword>
<dbReference type="GO" id="GO:0046872">
    <property type="term" value="F:metal ion binding"/>
    <property type="evidence" value="ECO:0007669"/>
    <property type="project" value="InterPro"/>
</dbReference>
<dbReference type="Gene3D" id="2.30.40.10">
    <property type="entry name" value="Urease, subunit C, domain 1"/>
    <property type="match status" value="1"/>
</dbReference>
<dbReference type="GO" id="GO:0006221">
    <property type="term" value="P:pyrimidine nucleotide biosynthetic process"/>
    <property type="evidence" value="ECO:0007669"/>
    <property type="project" value="UniProtKB-KW"/>
</dbReference>
<dbReference type="GO" id="GO:0005737">
    <property type="term" value="C:cytoplasm"/>
    <property type="evidence" value="ECO:0007669"/>
    <property type="project" value="TreeGrafter"/>
</dbReference>
<dbReference type="InterPro" id="IPR032466">
    <property type="entry name" value="Metal_Hydrolase"/>
</dbReference>
<dbReference type="STRING" id="1086011.HJ01_02597"/>
<dbReference type="AlphaFoldDB" id="H7FTS5"/>
<dbReference type="SUPFAM" id="SSF51338">
    <property type="entry name" value="Composite domain of metallo-dependent hydrolases"/>
    <property type="match status" value="1"/>
</dbReference>
<sequence length="421" mass="45693">MKVIIRDAKIIDSKSPFHNKTIDILIVDGLIEKIGVSLPNSENIEEVKRDNLHISQGWFDSSVSLGEPGFEDRETILNGLNVAAKSGFTAIALQPNSFPIIDNQSQVLFVQNKANGSATQLYPIAALTKGSDGNDMAELFDMKKVGAIAFGDYNKSQPNANLLKIALQYVQDFDGLVIAFPQDEKIKGNGVVNEGIVSTRLGLKGIPNLAEELQISRNLFLLEYTGGKLHIPTVSTAKAVQLIKEAKAKGLNVSCSVAVHHLVMTDEKLEGFDTRFKVSPPLRTESDRKALVAGILDNTIDMITSDHNPMDIEHKKMEFDTAKNGTIGLESAYGALMTVLPIEKVIEKLTSGKAVFGIESQSIKEGAPANITLFNPEGNSVFTKSSILSKSKNSAFLGMETKGQVYGILNQGKLILAEQHE</sequence>
<dbReference type="GO" id="GO:0006145">
    <property type="term" value="P:purine nucleobase catabolic process"/>
    <property type="evidence" value="ECO:0007669"/>
    <property type="project" value="TreeGrafter"/>
</dbReference>
<evidence type="ECO:0000256" key="1">
    <source>
        <dbReference type="ARBA" id="ARBA00022975"/>
    </source>
</evidence>
<keyword evidence="4" id="KW-1185">Reference proteome</keyword>
<organism evidence="3 4">
    <name type="scientific">Flavobacterium frigoris (strain PS1)</name>
    <dbReference type="NCBI Taxonomy" id="1086011"/>
    <lineage>
        <taxon>Bacteria</taxon>
        <taxon>Pseudomonadati</taxon>
        <taxon>Bacteroidota</taxon>
        <taxon>Flavobacteriia</taxon>
        <taxon>Flavobacteriales</taxon>
        <taxon>Flavobacteriaceae</taxon>
        <taxon>Flavobacterium</taxon>
    </lineage>
</organism>
<dbReference type="PATRIC" id="fig|1086011.3.peg.2543"/>
<dbReference type="CDD" id="cd01317">
    <property type="entry name" value="DHOase_IIa"/>
    <property type="match status" value="1"/>
</dbReference>
<protein>
    <submittedName>
        <fullName evidence="3">Dihydroorotase</fullName>
        <ecNumber evidence="3">3.5.2.3</ecNumber>
    </submittedName>
</protein>
<comment type="caution">
    <text evidence="3">The sequence shown here is derived from an EMBL/GenBank/DDBJ whole genome shotgun (WGS) entry which is preliminary data.</text>
</comment>
<dbReference type="EMBL" id="AHKF01000019">
    <property type="protein sequence ID" value="EIA08066.1"/>
    <property type="molecule type" value="Genomic_DNA"/>
</dbReference>
<dbReference type="RefSeq" id="WP_007138774.1">
    <property type="nucleotide sequence ID" value="NZ_AHKF01000019.1"/>
</dbReference>
<dbReference type="InterPro" id="IPR024403">
    <property type="entry name" value="DHOase_cat"/>
</dbReference>
<dbReference type="GO" id="GO:0004151">
    <property type="term" value="F:dihydroorotase activity"/>
    <property type="evidence" value="ECO:0007669"/>
    <property type="project" value="UniProtKB-EC"/>
</dbReference>
<dbReference type="eggNOG" id="COG0044">
    <property type="taxonomic scope" value="Bacteria"/>
</dbReference>
<accession>H7FTS5</accession>
<dbReference type="Proteomes" id="UP000005566">
    <property type="component" value="Unassembled WGS sequence"/>
</dbReference>